<organism evidence="1 2">
    <name type="scientific">Paenibacillus oralis</name>
    <dbReference type="NCBI Taxonomy" id="2490856"/>
    <lineage>
        <taxon>Bacteria</taxon>
        <taxon>Bacillati</taxon>
        <taxon>Bacillota</taxon>
        <taxon>Bacilli</taxon>
        <taxon>Bacillales</taxon>
        <taxon>Paenibacillaceae</taxon>
        <taxon>Paenibacillus</taxon>
    </lineage>
</organism>
<dbReference type="GO" id="GO:0008168">
    <property type="term" value="F:methyltransferase activity"/>
    <property type="evidence" value="ECO:0007669"/>
    <property type="project" value="UniProtKB-KW"/>
</dbReference>
<evidence type="ECO:0000313" key="2">
    <source>
        <dbReference type="Proteomes" id="UP000267017"/>
    </source>
</evidence>
<dbReference type="OrthoDB" id="2086672at2"/>
<sequence>MIATEFLHDVAEYVDTRVAKVVLNNTYEITNFDQKAVTDSTLAINYVVPAVDISLITQIELRDASNKVITSNAVNVPVPSDTLMLQTIEVKEVND</sequence>
<comment type="caution">
    <text evidence="1">The sequence shown here is derived from an EMBL/GenBank/DDBJ whole genome shotgun (WGS) entry which is preliminary data.</text>
</comment>
<dbReference type="RefSeq" id="WP_128630279.1">
    <property type="nucleotide sequence ID" value="NZ_RRCN01000001.1"/>
</dbReference>
<name>A0A3P3TWA2_9BACL</name>
<gene>
    <name evidence="1" type="ORF">EHV15_05080</name>
</gene>
<keyword evidence="1" id="KW-0489">Methyltransferase</keyword>
<dbReference type="GO" id="GO:0032259">
    <property type="term" value="P:methylation"/>
    <property type="evidence" value="ECO:0007669"/>
    <property type="project" value="UniProtKB-KW"/>
</dbReference>
<reference evidence="1 2" key="1">
    <citation type="submission" date="2018-11" db="EMBL/GenBank/DDBJ databases">
        <title>Genome sequencing of Paenibacillus sp. KCOM 3021 (= ChDC PVNT-B20).</title>
        <authorList>
            <person name="Kook J.-K."/>
            <person name="Park S.-N."/>
            <person name="Lim Y.K."/>
        </authorList>
    </citation>
    <scope>NUCLEOTIDE SEQUENCE [LARGE SCALE GENOMIC DNA]</scope>
    <source>
        <strain evidence="1 2">KCOM 3021</strain>
    </source>
</reference>
<accession>A0A3P3TWA2</accession>
<proteinExistence type="predicted"/>
<dbReference type="Proteomes" id="UP000267017">
    <property type="component" value="Unassembled WGS sequence"/>
</dbReference>
<evidence type="ECO:0000313" key="1">
    <source>
        <dbReference type="EMBL" id="RRJ62392.1"/>
    </source>
</evidence>
<protein>
    <submittedName>
        <fullName evidence="1">Ketopantoate hydroxymethyltransferase</fullName>
    </submittedName>
</protein>
<dbReference type="EMBL" id="RRCN01000001">
    <property type="protein sequence ID" value="RRJ62392.1"/>
    <property type="molecule type" value="Genomic_DNA"/>
</dbReference>
<dbReference type="AlphaFoldDB" id="A0A3P3TWA2"/>
<keyword evidence="2" id="KW-1185">Reference proteome</keyword>
<keyword evidence="1" id="KW-0808">Transferase</keyword>